<keyword evidence="1" id="KW-0812">Transmembrane</keyword>
<gene>
    <name evidence="2" type="ORF">SEMRO_30_G019660.1</name>
</gene>
<dbReference type="Proteomes" id="UP001153069">
    <property type="component" value="Unassembled WGS sequence"/>
</dbReference>
<proteinExistence type="predicted"/>
<keyword evidence="1" id="KW-1133">Transmembrane helix</keyword>
<dbReference type="InterPro" id="IPR029063">
    <property type="entry name" value="SAM-dependent_MTases_sf"/>
</dbReference>
<organism evidence="2 3">
    <name type="scientific">Seminavis robusta</name>
    <dbReference type="NCBI Taxonomy" id="568900"/>
    <lineage>
        <taxon>Eukaryota</taxon>
        <taxon>Sar</taxon>
        <taxon>Stramenopiles</taxon>
        <taxon>Ochrophyta</taxon>
        <taxon>Bacillariophyta</taxon>
        <taxon>Bacillariophyceae</taxon>
        <taxon>Bacillariophycidae</taxon>
        <taxon>Naviculales</taxon>
        <taxon>Naviculaceae</taxon>
        <taxon>Seminavis</taxon>
    </lineage>
</organism>
<keyword evidence="3" id="KW-1185">Reference proteome</keyword>
<sequence>MASEFGCDDNETESEALVLRSKSERVHITKTFENGKNDRTTKKRMIAVVAIVASAIVLTTILSALASTNETTWIRSTAKHDVPKPGNDGAMTTTEDVPQQFPQFSCPSEVRQAQNYDESFEGVYTNISEHIIESNITAFIESFRHEEYDGWGKTYEEVKAGLHEWKIERFTDNLNDGSTIYESASGIGLSILLTLEAVQEVKELKSIKVYGNEYVKESVYLANKLLPALLSQVNATLGSICQGDSTDLHFVPSNSFDVVFTGYISTLLDPLNFGKGDLNSNYELYEHICLNKKKKDWEAMKLAEIAQERQEDWFGLWVQEMIRIAKPGAAIIIEQVSRPYCKDMYDWGGVPHKFWSNGIHKYGWDVDRYSLDMSKDQVFTQRYNVFMRKNL</sequence>
<keyword evidence="1" id="KW-0472">Membrane</keyword>
<dbReference type="OrthoDB" id="45452at2759"/>
<evidence type="ECO:0000313" key="3">
    <source>
        <dbReference type="Proteomes" id="UP001153069"/>
    </source>
</evidence>
<dbReference type="EMBL" id="CAICTM010000030">
    <property type="protein sequence ID" value="CAB9498024.1"/>
    <property type="molecule type" value="Genomic_DNA"/>
</dbReference>
<evidence type="ECO:0000256" key="1">
    <source>
        <dbReference type="SAM" id="Phobius"/>
    </source>
</evidence>
<protein>
    <submittedName>
        <fullName evidence="2">Uncharacterized protein</fullName>
    </submittedName>
</protein>
<evidence type="ECO:0000313" key="2">
    <source>
        <dbReference type="EMBL" id="CAB9498024.1"/>
    </source>
</evidence>
<name>A0A9N8D8F6_9STRA</name>
<dbReference type="Gene3D" id="3.40.50.150">
    <property type="entry name" value="Vaccinia Virus protein VP39"/>
    <property type="match status" value="1"/>
</dbReference>
<comment type="caution">
    <text evidence="2">The sequence shown here is derived from an EMBL/GenBank/DDBJ whole genome shotgun (WGS) entry which is preliminary data.</text>
</comment>
<feature type="transmembrane region" description="Helical" evidence="1">
    <location>
        <begin position="45"/>
        <end position="66"/>
    </location>
</feature>
<reference evidence="2" key="1">
    <citation type="submission" date="2020-06" db="EMBL/GenBank/DDBJ databases">
        <authorList>
            <consortium name="Plant Systems Biology data submission"/>
        </authorList>
    </citation>
    <scope>NUCLEOTIDE SEQUENCE</scope>
    <source>
        <strain evidence="2">D6</strain>
    </source>
</reference>
<dbReference type="AlphaFoldDB" id="A0A9N8D8F6"/>
<dbReference type="SUPFAM" id="SSF53335">
    <property type="entry name" value="S-adenosyl-L-methionine-dependent methyltransferases"/>
    <property type="match status" value="1"/>
</dbReference>
<accession>A0A9N8D8F6</accession>